<keyword evidence="5" id="KW-1185">Reference proteome</keyword>
<dbReference type="PROSITE" id="PS51186">
    <property type="entry name" value="GNAT"/>
    <property type="match status" value="1"/>
</dbReference>
<dbReference type="AlphaFoldDB" id="A0A6I6JGS9"/>
<gene>
    <name evidence="4" type="ORF">GM415_06135</name>
</gene>
<keyword evidence="1 4" id="KW-0808">Transferase</keyword>
<evidence type="ECO:0000256" key="1">
    <source>
        <dbReference type="ARBA" id="ARBA00022679"/>
    </source>
</evidence>
<dbReference type="InterPro" id="IPR016181">
    <property type="entry name" value="Acyl_CoA_acyltransferase"/>
</dbReference>
<reference evidence="4 5" key="1">
    <citation type="submission" date="2019-11" db="EMBL/GenBank/DDBJ databases">
        <authorList>
            <person name="Zheng R.K."/>
            <person name="Sun C.M."/>
        </authorList>
    </citation>
    <scope>NUCLEOTIDE SEQUENCE [LARGE SCALE GENOMIC DNA]</scope>
    <source>
        <strain evidence="4 5">SRB007</strain>
    </source>
</reference>
<dbReference type="Proteomes" id="UP000428328">
    <property type="component" value="Chromosome"/>
</dbReference>
<dbReference type="Pfam" id="PF00583">
    <property type="entry name" value="Acetyltransf_1"/>
    <property type="match status" value="1"/>
</dbReference>
<feature type="domain" description="N-acetyltransferase" evidence="3">
    <location>
        <begin position="1"/>
        <end position="137"/>
    </location>
</feature>
<evidence type="ECO:0000256" key="2">
    <source>
        <dbReference type="ARBA" id="ARBA00023315"/>
    </source>
</evidence>
<dbReference type="KEGG" id="psel:GM415_06135"/>
<organism evidence="4 5">
    <name type="scientific">Pseudodesulfovibrio cashew</name>
    <dbReference type="NCBI Taxonomy" id="2678688"/>
    <lineage>
        <taxon>Bacteria</taxon>
        <taxon>Pseudomonadati</taxon>
        <taxon>Thermodesulfobacteriota</taxon>
        <taxon>Desulfovibrionia</taxon>
        <taxon>Desulfovibrionales</taxon>
        <taxon>Desulfovibrionaceae</taxon>
    </lineage>
</organism>
<dbReference type="RefSeq" id="WP_158946938.1">
    <property type="nucleotide sequence ID" value="NZ_CP046400.1"/>
</dbReference>
<evidence type="ECO:0000259" key="3">
    <source>
        <dbReference type="PROSITE" id="PS51186"/>
    </source>
</evidence>
<dbReference type="PANTHER" id="PTHR43877">
    <property type="entry name" value="AMINOALKYLPHOSPHONATE N-ACETYLTRANSFERASE-RELATED-RELATED"/>
    <property type="match status" value="1"/>
</dbReference>
<dbReference type="EC" id="2.3.1.-" evidence="4"/>
<sequence>MHILTYDDSTHRQAVIALWKNVFGYKSAHNAPALAIDKKIAVDDLFFVAEDGGEVIGTVMAGYDGHRGWIYSLATAPDRRGHGIGSSLLAHAEERLAALGCIKVNLQIVAGNESVRSFYEANGFAVEDRISMGKRLD</sequence>
<dbReference type="SUPFAM" id="SSF55729">
    <property type="entry name" value="Acyl-CoA N-acyltransferases (Nat)"/>
    <property type="match status" value="1"/>
</dbReference>
<dbReference type="EMBL" id="CP046400">
    <property type="protein sequence ID" value="QGY39713.1"/>
    <property type="molecule type" value="Genomic_DNA"/>
</dbReference>
<dbReference type="InterPro" id="IPR050832">
    <property type="entry name" value="Bact_Acetyltransf"/>
</dbReference>
<dbReference type="NCBIfam" id="NF002959">
    <property type="entry name" value="PRK03624.1"/>
    <property type="match status" value="1"/>
</dbReference>
<protein>
    <submittedName>
        <fullName evidence="4">GNAT family acetyltransferase</fullName>
        <ecNumber evidence="4">2.3.1.-</ecNumber>
    </submittedName>
</protein>
<evidence type="ECO:0000313" key="5">
    <source>
        <dbReference type="Proteomes" id="UP000428328"/>
    </source>
</evidence>
<dbReference type="CDD" id="cd04301">
    <property type="entry name" value="NAT_SF"/>
    <property type="match status" value="1"/>
</dbReference>
<dbReference type="Gene3D" id="3.40.630.30">
    <property type="match status" value="1"/>
</dbReference>
<evidence type="ECO:0000313" key="4">
    <source>
        <dbReference type="EMBL" id="QGY39713.1"/>
    </source>
</evidence>
<proteinExistence type="predicted"/>
<dbReference type="InterPro" id="IPR000182">
    <property type="entry name" value="GNAT_dom"/>
</dbReference>
<keyword evidence="2 4" id="KW-0012">Acyltransferase</keyword>
<accession>A0A6I6JGS9</accession>
<name>A0A6I6JGS9_9BACT</name>
<dbReference type="GO" id="GO:0016747">
    <property type="term" value="F:acyltransferase activity, transferring groups other than amino-acyl groups"/>
    <property type="evidence" value="ECO:0007669"/>
    <property type="project" value="InterPro"/>
</dbReference>